<name>Q7MAT6_WOLSU</name>
<evidence type="ECO:0000256" key="1">
    <source>
        <dbReference type="ARBA" id="ARBA00007274"/>
    </source>
</evidence>
<dbReference type="SUPFAM" id="SSF51161">
    <property type="entry name" value="Trimeric LpxA-like enzymes"/>
    <property type="match status" value="1"/>
</dbReference>
<dbReference type="PANTHER" id="PTHR43300">
    <property type="entry name" value="ACETYLTRANSFERASE"/>
    <property type="match status" value="1"/>
</dbReference>
<feature type="domain" description="PglD N-terminal" evidence="4">
    <location>
        <begin position="2"/>
        <end position="74"/>
    </location>
</feature>
<feature type="binding site" evidence="3">
    <location>
        <position position="64"/>
    </location>
    <ligand>
        <name>substrate</name>
    </ligand>
</feature>
<reference evidence="5 6" key="1">
    <citation type="journal article" date="2003" name="Proc. Natl. Acad. Sci. U.S.A.">
        <title>Complete genome sequence and analysis of Wolinella succinogenes.</title>
        <authorList>
            <person name="Baar C."/>
            <person name="Eppinger M."/>
            <person name="Raddatz G."/>
            <person name="Simon JM."/>
            <person name="Lanz C."/>
            <person name="Klimmek O."/>
            <person name="Nandakumar R."/>
            <person name="Gross R."/>
            <person name="Rosinus A."/>
            <person name="Keller H."/>
            <person name="Jagtap P."/>
            <person name="Linke B."/>
            <person name="Meyer F."/>
            <person name="Lederer H."/>
            <person name="Schuster S.C."/>
        </authorList>
    </citation>
    <scope>NUCLEOTIDE SEQUENCE [LARGE SCALE GENOMIC DNA]</scope>
    <source>
        <strain evidence="6">ATCC 29543 / DSM 1740 / CCUG 13145 / JCM 31913 / LMG 7466 / NCTC 11488 / FDC 602W</strain>
    </source>
</reference>
<organism evidence="6">
    <name type="scientific">Wolinella succinogenes (strain ATCC 29543 / DSM 1740 / CCUG 13145 / JCM 31913 / LMG 7466 / NCTC 11488 / FDC 602W)</name>
    <name type="common">Vibrio succinogenes</name>
    <dbReference type="NCBI Taxonomy" id="273121"/>
    <lineage>
        <taxon>Bacteria</taxon>
        <taxon>Pseudomonadati</taxon>
        <taxon>Campylobacterota</taxon>
        <taxon>Epsilonproteobacteria</taxon>
        <taxon>Campylobacterales</taxon>
        <taxon>Helicobacteraceae</taxon>
        <taxon>Wolinella</taxon>
    </lineage>
</organism>
<evidence type="ECO:0000313" key="5">
    <source>
        <dbReference type="EMBL" id="CAE09210.1"/>
    </source>
</evidence>
<evidence type="ECO:0000313" key="6">
    <source>
        <dbReference type="Proteomes" id="UP000000422"/>
    </source>
</evidence>
<feature type="binding site" evidence="3">
    <location>
        <begin position="9"/>
        <end position="11"/>
    </location>
    <ligand>
        <name>substrate</name>
    </ligand>
</feature>
<dbReference type="InterPro" id="IPR041561">
    <property type="entry name" value="PglD_N"/>
</dbReference>
<dbReference type="PANTHER" id="PTHR43300:SF7">
    <property type="entry name" value="UDP-N-ACETYLBACILLOSAMINE N-ACETYLTRANSFERASE"/>
    <property type="match status" value="1"/>
</dbReference>
<gene>
    <name evidence="5" type="primary">PGLB</name>
    <name evidence="5" type="ordered locus">WS0038</name>
</gene>
<feature type="site" description="Increases basicity of active site His" evidence="2">
    <location>
        <position position="132"/>
    </location>
</feature>
<dbReference type="InterPro" id="IPR050179">
    <property type="entry name" value="Trans_hexapeptide_repeat"/>
</dbReference>
<keyword evidence="6" id="KW-1185">Reference proteome</keyword>
<accession>Q7MAT6</accession>
<dbReference type="eggNOG" id="COG0110">
    <property type="taxonomic scope" value="Bacteria"/>
</dbReference>
<dbReference type="NCBIfam" id="TIGR03570">
    <property type="entry name" value="NeuD_NnaD"/>
    <property type="match status" value="1"/>
</dbReference>
<dbReference type="Gene3D" id="2.160.10.10">
    <property type="entry name" value="Hexapeptide repeat proteins"/>
    <property type="match status" value="1"/>
</dbReference>
<dbReference type="EMBL" id="BX571657">
    <property type="protein sequence ID" value="CAE09210.1"/>
    <property type="molecule type" value="Genomic_DNA"/>
</dbReference>
<dbReference type="HOGENOM" id="CLU_081811_2_0_7"/>
<dbReference type="RefSeq" id="WP_011138010.1">
    <property type="nucleotide sequence ID" value="NC_005090.1"/>
</dbReference>
<feature type="active site" description="Proton acceptor" evidence="2">
    <location>
        <position position="131"/>
    </location>
</feature>
<feature type="binding site" evidence="3">
    <location>
        <position position="140"/>
    </location>
    <ligand>
        <name>acetyl-CoA</name>
        <dbReference type="ChEBI" id="CHEBI:57288"/>
    </ligand>
</feature>
<dbReference type="InterPro" id="IPR011004">
    <property type="entry name" value="Trimer_LpxA-like_sf"/>
</dbReference>
<comment type="similarity">
    <text evidence="1">Belongs to the transferase hexapeptide repeat family.</text>
</comment>
<dbReference type="CDD" id="cd03360">
    <property type="entry name" value="LbH_AT_putative"/>
    <property type="match status" value="1"/>
</dbReference>
<sequence length="203" mass="21471">MKIALYGASGHGKVVGEIAQLLGYEIIALVDDAKEPKELFNLRSIPSQTFFERFPETPVALGIGDNSTRAKIFTILKEKGYNLPILIHPHATVSRESIWGEGSVAMAGVIVNASTSIGEGVILNSGVVVEHDNEIGSFAHLSPRVACAGGVRVGRLSHLGIGACVIQNLTIGEYCVIGAGSVVINDIESFKKVVGNPAKRELP</sequence>
<evidence type="ECO:0000256" key="2">
    <source>
        <dbReference type="PIRSR" id="PIRSR620019-1"/>
    </source>
</evidence>
<evidence type="ECO:0000259" key="4">
    <source>
        <dbReference type="Pfam" id="PF17836"/>
    </source>
</evidence>
<dbReference type="Proteomes" id="UP000000422">
    <property type="component" value="Chromosome"/>
</dbReference>
<proteinExistence type="inferred from homology"/>
<dbReference type="Pfam" id="PF17836">
    <property type="entry name" value="PglD_N"/>
    <property type="match status" value="1"/>
</dbReference>
<dbReference type="InterPro" id="IPR020019">
    <property type="entry name" value="AcTrfase_PglD-like"/>
</dbReference>
<feature type="binding site" evidence="3">
    <location>
        <position position="161"/>
    </location>
    <ligand>
        <name>acetyl-CoA</name>
        <dbReference type="ChEBI" id="CHEBI:57288"/>
    </ligand>
</feature>
<dbReference type="KEGG" id="wsu:WS0038"/>
<protein>
    <submittedName>
        <fullName evidence="5">PGLB (PILIN GLYCOSYLATION PROTEIN PGLB)</fullName>
    </submittedName>
</protein>
<dbReference type="AlphaFoldDB" id="Q7MAT6"/>
<evidence type="ECO:0000256" key="3">
    <source>
        <dbReference type="PIRSR" id="PIRSR620019-2"/>
    </source>
</evidence>
<dbReference type="Gene3D" id="3.40.50.20">
    <property type="match status" value="1"/>
</dbReference>
<dbReference type="STRING" id="273121.WS0038"/>